<reference evidence="1 2" key="2">
    <citation type="submission" date="2018-08" db="EMBL/GenBank/DDBJ databases">
        <authorList>
            <person name="Laetsch R D."/>
            <person name="Stevens L."/>
            <person name="Kumar S."/>
            <person name="Blaxter L. M."/>
        </authorList>
    </citation>
    <scope>NUCLEOTIDE SEQUENCE [LARGE SCALE GENOMIC DNA]</scope>
</reference>
<evidence type="ECO:0000313" key="3">
    <source>
        <dbReference type="WBParaSite" id="nOo.2.0.1.t07185-RA"/>
    </source>
</evidence>
<proteinExistence type="predicted"/>
<dbReference type="AlphaFoldDB" id="A0A182EGG3"/>
<gene>
    <name evidence="1" type="ORF">NOO_LOCUS7185</name>
</gene>
<reference evidence="3" key="1">
    <citation type="submission" date="2016-06" db="UniProtKB">
        <authorList>
            <consortium name="WormBaseParasite"/>
        </authorList>
    </citation>
    <scope>IDENTIFICATION</scope>
</reference>
<dbReference type="Proteomes" id="UP000271087">
    <property type="component" value="Unassembled WGS sequence"/>
</dbReference>
<evidence type="ECO:0000313" key="2">
    <source>
        <dbReference type="Proteomes" id="UP000271087"/>
    </source>
</evidence>
<organism evidence="3">
    <name type="scientific">Onchocerca ochengi</name>
    <name type="common">Filarial nematode worm</name>
    <dbReference type="NCBI Taxonomy" id="42157"/>
    <lineage>
        <taxon>Eukaryota</taxon>
        <taxon>Metazoa</taxon>
        <taxon>Ecdysozoa</taxon>
        <taxon>Nematoda</taxon>
        <taxon>Chromadorea</taxon>
        <taxon>Rhabditida</taxon>
        <taxon>Spirurina</taxon>
        <taxon>Spiruromorpha</taxon>
        <taxon>Filarioidea</taxon>
        <taxon>Onchocercidae</taxon>
        <taxon>Onchocerca</taxon>
    </lineage>
</organism>
<keyword evidence="2" id="KW-1185">Reference proteome</keyword>
<dbReference type="EMBL" id="UYRW01002466">
    <property type="protein sequence ID" value="VDK85281.1"/>
    <property type="molecule type" value="Genomic_DNA"/>
</dbReference>
<evidence type="ECO:0000313" key="1">
    <source>
        <dbReference type="EMBL" id="VDK85281.1"/>
    </source>
</evidence>
<accession>A0A182EGG3</accession>
<name>A0A182EGG3_ONCOC</name>
<dbReference type="WBParaSite" id="nOo.2.0.1.t07185-RA">
    <property type="protein sequence ID" value="nOo.2.0.1.t07185-RA"/>
    <property type="gene ID" value="nOo.2.0.1.g07185"/>
</dbReference>
<protein>
    <submittedName>
        <fullName evidence="3">Transposase</fullName>
    </submittedName>
</protein>
<sequence length="110" mass="11947">MTFRETVIDGQADRQTDRYPNKGYQLIKAVSLLITCSASSSKIFTDIFNMPQLSTLASSQNVRSCSVNGAGVSSDAAYATARYKRRCKERRLSELPLPPSSCFVGSGALS</sequence>